<dbReference type="STRING" id="1220162.K1VCL2"/>
<feature type="region of interest" description="Disordered" evidence="1">
    <location>
        <begin position="423"/>
        <end position="631"/>
    </location>
</feature>
<feature type="compositionally biased region" description="Acidic residues" evidence="1">
    <location>
        <begin position="765"/>
        <end position="776"/>
    </location>
</feature>
<dbReference type="PANTHER" id="PTHR13060">
    <property type="entry name" value="SGT1 PROTEIN HSGT1 SUPPRESSOR OF GCR2"/>
    <property type="match status" value="1"/>
</dbReference>
<evidence type="ECO:0000256" key="1">
    <source>
        <dbReference type="SAM" id="MobiDB-lite"/>
    </source>
</evidence>
<feature type="region of interest" description="Disordered" evidence="1">
    <location>
        <begin position="659"/>
        <end position="811"/>
    </location>
</feature>
<dbReference type="InterPro" id="IPR010770">
    <property type="entry name" value="Ecd"/>
</dbReference>
<dbReference type="EMBL" id="AMBO01000312">
    <property type="protein sequence ID" value="EKD01680.1"/>
    <property type="molecule type" value="Genomic_DNA"/>
</dbReference>
<evidence type="ECO:0000313" key="2">
    <source>
        <dbReference type="EMBL" id="EKD01680.1"/>
    </source>
</evidence>
<comment type="caution">
    <text evidence="2">The sequence shown here is derived from an EMBL/GenBank/DDBJ whole genome shotgun (WGS) entry which is preliminary data.</text>
</comment>
<feature type="compositionally biased region" description="Acidic residues" evidence="1">
    <location>
        <begin position="531"/>
        <end position="540"/>
    </location>
</feature>
<protein>
    <recommendedName>
        <fullName evidence="4">SGT1 protein</fullName>
    </recommendedName>
</protein>
<dbReference type="InParanoid" id="K1VCL2"/>
<dbReference type="Pfam" id="PF07093">
    <property type="entry name" value="SGT1"/>
    <property type="match status" value="2"/>
</dbReference>
<dbReference type="OMA" id="AHKMSRF"/>
<evidence type="ECO:0000313" key="3">
    <source>
        <dbReference type="Proteomes" id="UP000006757"/>
    </source>
</evidence>
<feature type="compositionally biased region" description="Polar residues" evidence="1">
    <location>
        <begin position="689"/>
        <end position="698"/>
    </location>
</feature>
<evidence type="ECO:0008006" key="4">
    <source>
        <dbReference type="Google" id="ProtNLM"/>
    </source>
</evidence>
<dbReference type="PANTHER" id="PTHR13060:SF0">
    <property type="entry name" value="PROTEIN ECDYSONELESS HOMOLOG"/>
    <property type="match status" value="1"/>
</dbReference>
<dbReference type="AlphaFoldDB" id="K1VCL2"/>
<feature type="region of interest" description="Disordered" evidence="1">
    <location>
        <begin position="225"/>
        <end position="251"/>
    </location>
</feature>
<feature type="compositionally biased region" description="Basic and acidic residues" evidence="1">
    <location>
        <begin position="839"/>
        <end position="849"/>
    </location>
</feature>
<gene>
    <name evidence="2" type="ORF">A1Q2_04051</name>
</gene>
<feature type="compositionally biased region" description="Low complexity" evidence="1">
    <location>
        <begin position="665"/>
        <end position="675"/>
    </location>
</feature>
<reference evidence="2 3" key="1">
    <citation type="journal article" date="2012" name="Eukaryot. Cell">
        <title>Genome sequence of the Trichosporon asahii environmental strain CBS 8904.</title>
        <authorList>
            <person name="Yang R.Y."/>
            <person name="Li H.T."/>
            <person name="Zhu H."/>
            <person name="Zhou G.P."/>
            <person name="Wang M."/>
            <person name="Wang L."/>
        </authorList>
    </citation>
    <scope>NUCLEOTIDE SEQUENCE [LARGE SCALE GENOMIC DNA]</scope>
    <source>
        <strain evidence="2 3">CBS 8904</strain>
    </source>
</reference>
<dbReference type="Proteomes" id="UP000006757">
    <property type="component" value="Unassembled WGS sequence"/>
</dbReference>
<feature type="compositionally biased region" description="Basic and acidic residues" evidence="1">
    <location>
        <begin position="562"/>
        <end position="574"/>
    </location>
</feature>
<sequence length="849" mass="92417">MSEGFPSLTHERRAFPLPTISEDTLQYALHLPPVPSSESAAESSADATALATLITSEVESALPNPWLWNKDPWELKVVPSGSTTAQAPSKLEGRMRVGDAVDDEWLVVWLLRQISERHPTLAISIRDNDGEFLLIEAAHALPAWVAPENADNRLWLMGGSWYLLPLSVKSKNPPKQLQDADYDETGRAVDPEAYLSEDDALAALRANPEQYKVPEGVSAAIDGRISRCGTRPARSGPSGTSPSPEGRDEARWRDIGAKVATGFEIMYKEGGRGRTGDTSAADPAALANDPEYRRYLSDLQKAGFFGDEREGSAHWQERERQAAQGWVDARSADTQQARPSFAALVDAALAKTEHTDPAAYEVNKVDADKEDDDAWLAVDPHELDALMAKAAGGSSSNQAKVGEEDGKALADLASKMEAFVGGQGDLGGARFADELDDEDMDSSDSDDEKPKQPESEPELTDRQRQERLAALVQPLDASEWGQRTQSQPDIDIDMDGPGLVAGSKAGDAMLPSSMRPPRFAKQEYDGVISESSDEDDDDDNNLGPENSIGRKVLGMKWGDGAPRSRPDEGPKEATIEEIPSDEDEEDRQRKKALELGDIDEEMNRRVWGGGGGGDTPEKPKKEDEGDVNMGDEENDFLEFSRKALGLSDEQWADILKERRDRGAYVPSPGAKKAAGPVPPPQAPAAPQGEPNQALNSFETMMKAMEDELARHNQGKDETMAEEPVAPRFVKPVKKDAPKNSPKQKGGLKPGKGKSTRFQRLQDLPSEADLDDMDDEQLAAMDAELRQALEGVSDDDDDMPEASQLDESGKQQYDMMKNFLESYRSQGGQSGVVGNLFGRLGEEAPGKDSK</sequence>
<proteinExistence type="predicted"/>
<dbReference type="GO" id="GO:0005634">
    <property type="term" value="C:nucleus"/>
    <property type="evidence" value="ECO:0007669"/>
    <property type="project" value="TreeGrafter"/>
</dbReference>
<name>K1VCL2_TRIAC</name>
<dbReference type="OrthoDB" id="27237at2759"/>
<dbReference type="HOGENOM" id="CLU_006241_1_0_1"/>
<accession>K1VCL2</accession>
<organism evidence="2 3">
    <name type="scientific">Trichosporon asahii var. asahii (strain CBS 8904)</name>
    <name type="common">Yeast</name>
    <dbReference type="NCBI Taxonomy" id="1220162"/>
    <lineage>
        <taxon>Eukaryota</taxon>
        <taxon>Fungi</taxon>
        <taxon>Dikarya</taxon>
        <taxon>Basidiomycota</taxon>
        <taxon>Agaricomycotina</taxon>
        <taxon>Tremellomycetes</taxon>
        <taxon>Trichosporonales</taxon>
        <taxon>Trichosporonaceae</taxon>
        <taxon>Trichosporon</taxon>
    </lineage>
</organism>
<feature type="compositionally biased region" description="Low complexity" evidence="1">
    <location>
        <begin position="231"/>
        <end position="244"/>
    </location>
</feature>
<feature type="compositionally biased region" description="Acidic residues" evidence="1">
    <location>
        <begin position="434"/>
        <end position="447"/>
    </location>
</feature>
<feature type="compositionally biased region" description="Basic and acidic residues" evidence="1">
    <location>
        <begin position="448"/>
        <end position="467"/>
    </location>
</feature>
<keyword evidence="3" id="KW-1185">Reference proteome</keyword>
<feature type="compositionally biased region" description="Basic and acidic residues" evidence="1">
    <location>
        <begin position="703"/>
        <end position="718"/>
    </location>
</feature>
<dbReference type="eggNOG" id="KOG2406">
    <property type="taxonomic scope" value="Eukaryota"/>
</dbReference>
<feature type="region of interest" description="Disordered" evidence="1">
    <location>
        <begin position="824"/>
        <end position="849"/>
    </location>
</feature>